<dbReference type="EMBL" id="CP006850">
    <property type="protein sequence ID" value="AHH18788.1"/>
    <property type="molecule type" value="Genomic_DNA"/>
</dbReference>
<dbReference type="HOGENOM" id="CLU_147450_0_0_11"/>
<dbReference type="PROSITE" id="PS51819">
    <property type="entry name" value="VOC"/>
    <property type="match status" value="1"/>
</dbReference>
<dbReference type="STRING" id="1415166.NONO_c40040"/>
<evidence type="ECO:0000259" key="1">
    <source>
        <dbReference type="PROSITE" id="PS51819"/>
    </source>
</evidence>
<name>W5TIH3_9NOCA</name>
<dbReference type="OrthoDB" id="2611891at2"/>
<dbReference type="Pfam" id="PF00903">
    <property type="entry name" value="Glyoxalase"/>
    <property type="match status" value="1"/>
</dbReference>
<dbReference type="eggNOG" id="COG0346">
    <property type="taxonomic scope" value="Bacteria"/>
</dbReference>
<dbReference type="InterPro" id="IPR029068">
    <property type="entry name" value="Glyas_Bleomycin-R_OHBP_Dase"/>
</dbReference>
<keyword evidence="3" id="KW-1185">Reference proteome</keyword>
<dbReference type="RefSeq" id="WP_025350209.1">
    <property type="nucleotide sequence ID" value="NZ_CP006850.1"/>
</dbReference>
<dbReference type="KEGG" id="nno:NONO_c40040"/>
<reference evidence="2 3" key="1">
    <citation type="journal article" date="2014" name="Appl. Environ. Microbiol.">
        <title>Insights into the Microbial Degradation of Rubber and Gutta-Percha by Analysis of the Complete Genome of Nocardia nova SH22a.</title>
        <authorList>
            <person name="Luo Q."/>
            <person name="Hiessl S."/>
            <person name="Poehlein A."/>
            <person name="Daniel R."/>
            <person name="Steinbuchel A."/>
        </authorList>
    </citation>
    <scope>NUCLEOTIDE SEQUENCE [LARGE SCALE GENOMIC DNA]</scope>
    <source>
        <strain evidence="2">SH22a</strain>
    </source>
</reference>
<dbReference type="InterPro" id="IPR037523">
    <property type="entry name" value="VOC_core"/>
</dbReference>
<dbReference type="AlphaFoldDB" id="W5TIH3"/>
<feature type="domain" description="VOC" evidence="1">
    <location>
        <begin position="3"/>
        <end position="110"/>
    </location>
</feature>
<dbReference type="InterPro" id="IPR004360">
    <property type="entry name" value="Glyas_Fos-R_dOase_dom"/>
</dbReference>
<dbReference type="PATRIC" id="fig|1415166.3.peg.4109"/>
<accession>W5TIH3</accession>
<proteinExistence type="predicted"/>
<evidence type="ECO:0000313" key="2">
    <source>
        <dbReference type="EMBL" id="AHH18788.1"/>
    </source>
</evidence>
<dbReference type="SUPFAM" id="SSF54593">
    <property type="entry name" value="Glyoxalase/Bleomycin resistance protein/Dihydroxybiphenyl dioxygenase"/>
    <property type="match status" value="1"/>
</dbReference>
<dbReference type="Proteomes" id="UP000019150">
    <property type="component" value="Chromosome"/>
</dbReference>
<protein>
    <submittedName>
        <fullName evidence="2">Glyoxalase-like domain-containing protein</fullName>
    </submittedName>
</protein>
<gene>
    <name evidence="2" type="ORF">NONO_c40040</name>
</gene>
<organism evidence="2 3">
    <name type="scientific">Nocardia nova SH22a</name>
    <dbReference type="NCBI Taxonomy" id="1415166"/>
    <lineage>
        <taxon>Bacteria</taxon>
        <taxon>Bacillati</taxon>
        <taxon>Actinomycetota</taxon>
        <taxon>Actinomycetes</taxon>
        <taxon>Mycobacteriales</taxon>
        <taxon>Nocardiaceae</taxon>
        <taxon>Nocardia</taxon>
    </lineage>
</organism>
<sequence>MIIGAHTIMYAADADRARAFLRDVLGLPHVDAGQGWLIFRSPPAELAVHPSPAPAGGILELYLMCDDLEATIADLRAKGVEFTSEIIEQQWGRLITLAVPGAADIGLYEPRHPTAYDLE</sequence>
<dbReference type="Gene3D" id="3.10.180.10">
    <property type="entry name" value="2,3-Dihydroxybiphenyl 1,2-Dioxygenase, domain 1"/>
    <property type="match status" value="1"/>
</dbReference>
<evidence type="ECO:0000313" key="3">
    <source>
        <dbReference type="Proteomes" id="UP000019150"/>
    </source>
</evidence>